<dbReference type="Pfam" id="PF01370">
    <property type="entry name" value="Epimerase"/>
    <property type="match status" value="1"/>
</dbReference>
<accession>A0A7X1E8R8</accession>
<feature type="domain" description="NAD-dependent epimerase/dehydratase" evidence="1">
    <location>
        <begin position="4"/>
        <end position="208"/>
    </location>
</feature>
<dbReference type="InterPro" id="IPR050177">
    <property type="entry name" value="Lipid_A_modif_metabolic_enz"/>
</dbReference>
<evidence type="ECO:0000313" key="3">
    <source>
        <dbReference type="Proteomes" id="UP000526501"/>
    </source>
</evidence>
<proteinExistence type="predicted"/>
<gene>
    <name evidence="2" type="ORF">H5P27_13460</name>
</gene>
<dbReference type="PANTHER" id="PTHR43245">
    <property type="entry name" value="BIFUNCTIONAL POLYMYXIN RESISTANCE PROTEIN ARNA"/>
    <property type="match status" value="1"/>
</dbReference>
<keyword evidence="3" id="KW-1185">Reference proteome</keyword>
<dbReference type="Gene3D" id="3.40.50.720">
    <property type="entry name" value="NAD(P)-binding Rossmann-like Domain"/>
    <property type="match status" value="1"/>
</dbReference>
<dbReference type="AlphaFoldDB" id="A0A7X1E8R8"/>
<reference evidence="2 3" key="1">
    <citation type="submission" date="2020-07" db="EMBL/GenBank/DDBJ databases">
        <authorList>
            <person name="Feng X."/>
        </authorList>
    </citation>
    <scope>NUCLEOTIDE SEQUENCE [LARGE SCALE GENOMIC DNA]</scope>
    <source>
        <strain evidence="2 3">JCM23202</strain>
    </source>
</reference>
<sequence length="341" mass="38416">MKVLFIGGTGIISTACTKHALEQGIELFHLNRGRSDSSIPGVKSLTADINDIETTKKVLAGHQWDAVVQWIAFHPNDIERDLQLFQGCAKQYFFISSASVYQKTEYPFLTTEETPQVNPFWDYSQNKIACEERLRRAQAEEGFPFVIIRPSYTYGDTLVPFAVNAWPESWTFVDRLRSGKQCIIPGNGFSLWTMTHNTDFAVGLNGLLGREAAIGEAFHITSDECLCWNDYAHLIAKAAGVEKPNFVHIATDFIIECDPGEKGHHFGDKSASRAFDNSKIKRLVPEFQPKVRFAEGIKRTIDAFDANPARKVINAEMNIKWDRILAAYQKGLEAARAEFHH</sequence>
<dbReference type="PROSITE" id="PS51257">
    <property type="entry name" value="PROKAR_LIPOPROTEIN"/>
    <property type="match status" value="1"/>
</dbReference>
<dbReference type="InterPro" id="IPR001509">
    <property type="entry name" value="Epimerase_deHydtase"/>
</dbReference>
<dbReference type="RefSeq" id="WP_185660918.1">
    <property type="nucleotide sequence ID" value="NZ_CAWPOO010000012.1"/>
</dbReference>
<dbReference type="Proteomes" id="UP000526501">
    <property type="component" value="Unassembled WGS sequence"/>
</dbReference>
<dbReference type="InterPro" id="IPR036291">
    <property type="entry name" value="NAD(P)-bd_dom_sf"/>
</dbReference>
<comment type="caution">
    <text evidence="2">The sequence shown here is derived from an EMBL/GenBank/DDBJ whole genome shotgun (WGS) entry which is preliminary data.</text>
</comment>
<evidence type="ECO:0000313" key="2">
    <source>
        <dbReference type="EMBL" id="MBC2607055.1"/>
    </source>
</evidence>
<protein>
    <submittedName>
        <fullName evidence="2">NAD-dependent epimerase/dehydratase family protein</fullName>
    </submittedName>
</protein>
<dbReference type="SUPFAM" id="SSF51735">
    <property type="entry name" value="NAD(P)-binding Rossmann-fold domains"/>
    <property type="match status" value="1"/>
</dbReference>
<evidence type="ECO:0000259" key="1">
    <source>
        <dbReference type="Pfam" id="PF01370"/>
    </source>
</evidence>
<dbReference type="EMBL" id="JACHVC010000012">
    <property type="protein sequence ID" value="MBC2607055.1"/>
    <property type="molecule type" value="Genomic_DNA"/>
</dbReference>
<dbReference type="PANTHER" id="PTHR43245:SF51">
    <property type="entry name" value="SHORT CHAIN DEHYDROGENASE_REDUCTASE FAMILY 42E, MEMBER 2"/>
    <property type="match status" value="1"/>
</dbReference>
<name>A0A7X1E8R8_9BACT</name>
<organism evidence="2 3">
    <name type="scientific">Pelagicoccus albus</name>
    <dbReference type="NCBI Taxonomy" id="415222"/>
    <lineage>
        <taxon>Bacteria</taxon>
        <taxon>Pseudomonadati</taxon>
        <taxon>Verrucomicrobiota</taxon>
        <taxon>Opitutia</taxon>
        <taxon>Puniceicoccales</taxon>
        <taxon>Pelagicoccaceae</taxon>
        <taxon>Pelagicoccus</taxon>
    </lineage>
</organism>